<feature type="coiled-coil region" evidence="1">
    <location>
        <begin position="8"/>
        <end position="68"/>
    </location>
</feature>
<evidence type="ECO:0000313" key="4">
    <source>
        <dbReference type="Proteomes" id="UP000271162"/>
    </source>
</evidence>
<keyword evidence="2" id="KW-0472">Membrane</keyword>
<keyword evidence="4" id="KW-1185">Reference proteome</keyword>
<reference evidence="3 4" key="2">
    <citation type="submission" date="2018-11" db="EMBL/GenBank/DDBJ databases">
        <authorList>
            <consortium name="Pathogen Informatics"/>
        </authorList>
    </citation>
    <scope>NUCLEOTIDE SEQUENCE [LARGE SCALE GENOMIC DNA]</scope>
</reference>
<keyword evidence="1" id="KW-0175">Coiled coil</keyword>
<keyword evidence="2" id="KW-1133">Transmembrane helix</keyword>
<proteinExistence type="predicted"/>
<evidence type="ECO:0000256" key="2">
    <source>
        <dbReference type="SAM" id="Phobius"/>
    </source>
</evidence>
<evidence type="ECO:0000313" key="3">
    <source>
        <dbReference type="EMBL" id="VDL68492.1"/>
    </source>
</evidence>
<gene>
    <name evidence="3" type="ORF">NBR_LOCUS4903</name>
</gene>
<dbReference type="WBParaSite" id="NBR_0000490201-mRNA-1">
    <property type="protein sequence ID" value="NBR_0000490201-mRNA-1"/>
    <property type="gene ID" value="NBR_0000490201"/>
</dbReference>
<sequence length="202" mass="23562">MCSIIYLIQYLEREKRRLEEQYAEKDRTLRDRMQMQLSEKESVLEIARKSLETRMAEIVANKEHLDRAKADFHAKFAADVDSLNQEWAKICAKKEELKSVFRLEFEAEQRDLKEKSAALEKENALLKKKLKDCTMGLDEMQSKLTKMANLEVGTNTPYDILVAAFIAFILHILVGLTASFAFRSTWRLQLKEGDEKWRRGIA</sequence>
<dbReference type="EMBL" id="UYSL01010262">
    <property type="protein sequence ID" value="VDL68492.1"/>
    <property type="molecule type" value="Genomic_DNA"/>
</dbReference>
<dbReference type="Proteomes" id="UP000271162">
    <property type="component" value="Unassembled WGS sequence"/>
</dbReference>
<keyword evidence="2" id="KW-0812">Transmembrane</keyword>
<protein>
    <submittedName>
        <fullName evidence="5">Coiled-coil domain-containing protein 176</fullName>
    </submittedName>
</protein>
<feature type="coiled-coil region" evidence="1">
    <location>
        <begin position="102"/>
        <end position="129"/>
    </location>
</feature>
<reference evidence="5" key="1">
    <citation type="submission" date="2017-02" db="UniProtKB">
        <authorList>
            <consortium name="WormBaseParasite"/>
        </authorList>
    </citation>
    <scope>IDENTIFICATION</scope>
</reference>
<name>A0A0N4XQV0_NIPBR</name>
<feature type="transmembrane region" description="Helical" evidence="2">
    <location>
        <begin position="160"/>
        <end position="182"/>
    </location>
</feature>
<accession>A0A0N4XQV0</accession>
<dbReference type="AlphaFoldDB" id="A0A0N4XQV0"/>
<evidence type="ECO:0000313" key="5">
    <source>
        <dbReference type="WBParaSite" id="NBR_0000490201-mRNA-1"/>
    </source>
</evidence>
<dbReference type="STRING" id="27835.A0A0N4XQV0"/>
<organism evidence="5">
    <name type="scientific">Nippostrongylus brasiliensis</name>
    <name type="common">Rat hookworm</name>
    <dbReference type="NCBI Taxonomy" id="27835"/>
    <lineage>
        <taxon>Eukaryota</taxon>
        <taxon>Metazoa</taxon>
        <taxon>Ecdysozoa</taxon>
        <taxon>Nematoda</taxon>
        <taxon>Chromadorea</taxon>
        <taxon>Rhabditida</taxon>
        <taxon>Rhabditina</taxon>
        <taxon>Rhabditomorpha</taxon>
        <taxon>Strongyloidea</taxon>
        <taxon>Heligmosomidae</taxon>
        <taxon>Nippostrongylus</taxon>
    </lineage>
</organism>
<evidence type="ECO:0000256" key="1">
    <source>
        <dbReference type="SAM" id="Coils"/>
    </source>
</evidence>